<evidence type="ECO:0000313" key="2">
    <source>
        <dbReference type="Proteomes" id="UP001500567"/>
    </source>
</evidence>
<organism evidence="1 2">
    <name type="scientific">Hymenobacter fastidiosus</name>
    <dbReference type="NCBI Taxonomy" id="486264"/>
    <lineage>
        <taxon>Bacteria</taxon>
        <taxon>Pseudomonadati</taxon>
        <taxon>Bacteroidota</taxon>
        <taxon>Cytophagia</taxon>
        <taxon>Cytophagales</taxon>
        <taxon>Hymenobacteraceae</taxon>
        <taxon>Hymenobacter</taxon>
    </lineage>
</organism>
<dbReference type="EMBL" id="BAABDJ010000032">
    <property type="protein sequence ID" value="GAA4012552.1"/>
    <property type="molecule type" value="Genomic_DNA"/>
</dbReference>
<reference evidence="2" key="1">
    <citation type="journal article" date="2019" name="Int. J. Syst. Evol. Microbiol.">
        <title>The Global Catalogue of Microorganisms (GCM) 10K type strain sequencing project: providing services to taxonomists for standard genome sequencing and annotation.</title>
        <authorList>
            <consortium name="The Broad Institute Genomics Platform"/>
            <consortium name="The Broad Institute Genome Sequencing Center for Infectious Disease"/>
            <person name="Wu L."/>
            <person name="Ma J."/>
        </authorList>
    </citation>
    <scope>NUCLEOTIDE SEQUENCE [LARGE SCALE GENOMIC DNA]</scope>
    <source>
        <strain evidence="2">JCM 17224</strain>
    </source>
</reference>
<proteinExistence type="predicted"/>
<keyword evidence="2" id="KW-1185">Reference proteome</keyword>
<dbReference type="Proteomes" id="UP001500567">
    <property type="component" value="Unassembled WGS sequence"/>
</dbReference>
<evidence type="ECO:0000313" key="1">
    <source>
        <dbReference type="EMBL" id="GAA4012552.1"/>
    </source>
</evidence>
<evidence type="ECO:0008006" key="3">
    <source>
        <dbReference type="Google" id="ProtNLM"/>
    </source>
</evidence>
<gene>
    <name evidence="1" type="ORF">GCM10022408_26630</name>
</gene>
<sequence>MVYSIRREKCGQQPGLDGIGLFFRKARWQVCHHYLEAILPRFHFDMGEISPDLIVVHEGLFHVKNPALLRKTRQ</sequence>
<accession>A0ABP7SJL6</accession>
<name>A0ABP7SJL6_9BACT</name>
<protein>
    <recommendedName>
        <fullName evidence="3">Class I SAM-dependent methyltransferase</fullName>
    </recommendedName>
</protein>
<comment type="caution">
    <text evidence="1">The sequence shown here is derived from an EMBL/GenBank/DDBJ whole genome shotgun (WGS) entry which is preliminary data.</text>
</comment>